<sequence>MTGCAELQFPETGPMTHNIWRGLFSRNKIAKTQVPSPASRNQIYSDIFGGQDLNGGHQKPCLDSWRRFGIGPRARNGSAVLYSCHSDLGYIRIKMSGLFLSKSLDQDLGKLRAVIDGLPPSCHSGRRDGPLAEYLMPTLSSTTEENPQLVFPTSSDGPYSIFNKQWERVFQRKPTDPSDKLQRLMCRGQHGLILAYSWAAHYRL</sequence>
<dbReference type="EMBL" id="JARJCM010000097">
    <property type="protein sequence ID" value="KAJ7029848.1"/>
    <property type="molecule type" value="Genomic_DNA"/>
</dbReference>
<proteinExistence type="predicted"/>
<dbReference type="AlphaFoldDB" id="A0AAD6SLH3"/>
<reference evidence="1" key="1">
    <citation type="submission" date="2023-03" db="EMBL/GenBank/DDBJ databases">
        <title>Massive genome expansion in bonnet fungi (Mycena s.s.) driven by repeated elements and novel gene families across ecological guilds.</title>
        <authorList>
            <consortium name="Lawrence Berkeley National Laboratory"/>
            <person name="Harder C.B."/>
            <person name="Miyauchi S."/>
            <person name="Viragh M."/>
            <person name="Kuo A."/>
            <person name="Thoen E."/>
            <person name="Andreopoulos B."/>
            <person name="Lu D."/>
            <person name="Skrede I."/>
            <person name="Drula E."/>
            <person name="Henrissat B."/>
            <person name="Morin E."/>
            <person name="Kohler A."/>
            <person name="Barry K."/>
            <person name="LaButti K."/>
            <person name="Morin E."/>
            <person name="Salamov A."/>
            <person name="Lipzen A."/>
            <person name="Mereny Z."/>
            <person name="Hegedus B."/>
            <person name="Baldrian P."/>
            <person name="Stursova M."/>
            <person name="Weitz H."/>
            <person name="Taylor A."/>
            <person name="Grigoriev I.V."/>
            <person name="Nagy L.G."/>
            <person name="Martin F."/>
            <person name="Kauserud H."/>
        </authorList>
    </citation>
    <scope>NUCLEOTIDE SEQUENCE</scope>
    <source>
        <strain evidence="1">CBHHK200</strain>
    </source>
</reference>
<keyword evidence="2" id="KW-1185">Reference proteome</keyword>
<gene>
    <name evidence="1" type="ORF">C8F04DRAFT_1368731</name>
</gene>
<evidence type="ECO:0000313" key="1">
    <source>
        <dbReference type="EMBL" id="KAJ7029848.1"/>
    </source>
</evidence>
<organism evidence="1 2">
    <name type="scientific">Mycena alexandri</name>
    <dbReference type="NCBI Taxonomy" id="1745969"/>
    <lineage>
        <taxon>Eukaryota</taxon>
        <taxon>Fungi</taxon>
        <taxon>Dikarya</taxon>
        <taxon>Basidiomycota</taxon>
        <taxon>Agaricomycotina</taxon>
        <taxon>Agaricomycetes</taxon>
        <taxon>Agaricomycetidae</taxon>
        <taxon>Agaricales</taxon>
        <taxon>Marasmiineae</taxon>
        <taxon>Mycenaceae</taxon>
        <taxon>Mycena</taxon>
    </lineage>
</organism>
<comment type="caution">
    <text evidence="1">The sequence shown here is derived from an EMBL/GenBank/DDBJ whole genome shotgun (WGS) entry which is preliminary data.</text>
</comment>
<name>A0AAD6SLH3_9AGAR</name>
<evidence type="ECO:0000313" key="2">
    <source>
        <dbReference type="Proteomes" id="UP001218188"/>
    </source>
</evidence>
<protein>
    <submittedName>
        <fullName evidence="1">Uncharacterized protein</fullName>
    </submittedName>
</protein>
<accession>A0AAD6SLH3</accession>
<dbReference type="Proteomes" id="UP001218188">
    <property type="component" value="Unassembled WGS sequence"/>
</dbReference>